<protein>
    <submittedName>
        <fullName evidence="2">Potassium-transporting ATPase subunit F</fullName>
    </submittedName>
</protein>
<proteinExistence type="predicted"/>
<feature type="transmembrane region" description="Helical" evidence="1">
    <location>
        <begin position="6"/>
        <end position="25"/>
    </location>
</feature>
<organism evidence="2 3">
    <name type="scientific">Bifidobacterium reuteri</name>
    <dbReference type="NCBI Taxonomy" id="983706"/>
    <lineage>
        <taxon>Bacteria</taxon>
        <taxon>Bacillati</taxon>
        <taxon>Actinomycetota</taxon>
        <taxon>Actinomycetes</taxon>
        <taxon>Bifidobacteriales</taxon>
        <taxon>Bifidobacteriaceae</taxon>
        <taxon>Bifidobacterium</taxon>
    </lineage>
</organism>
<dbReference type="AlphaFoldDB" id="A0A5J5EA13"/>
<sequence>MMTFFTVLGVVLGIVGIGYMIYSLCRPEKF</sequence>
<gene>
    <name evidence="2" type="ORF">EMO92_03400</name>
</gene>
<keyword evidence="1" id="KW-1133">Transmembrane helix</keyword>
<keyword evidence="1" id="KW-0812">Transmembrane</keyword>
<dbReference type="Proteomes" id="UP000326251">
    <property type="component" value="Unassembled WGS sequence"/>
</dbReference>
<evidence type="ECO:0000313" key="3">
    <source>
        <dbReference type="Proteomes" id="UP000326251"/>
    </source>
</evidence>
<accession>A0A5J5EA13</accession>
<comment type="caution">
    <text evidence="2">The sequence shown here is derived from an EMBL/GenBank/DDBJ whole genome shotgun (WGS) entry which is preliminary data.</text>
</comment>
<reference evidence="2 3" key="1">
    <citation type="journal article" date="2019" name="Syst. Appl. Microbiol.">
        <title>Characterization of Bifidobacterium species in feaces of the Egyptian fruit bat: Description of B. vespertilionis sp. nov. and B. rousetti sp. nov.</title>
        <authorList>
            <person name="Modesto M."/>
            <person name="Satti M."/>
            <person name="Watanabe K."/>
            <person name="Puglisi E."/>
            <person name="Morelli L."/>
            <person name="Huang C.-H."/>
            <person name="Liou J.-S."/>
            <person name="Miyashita M."/>
            <person name="Tamura T."/>
            <person name="Saito S."/>
            <person name="Mori K."/>
            <person name="Huang L."/>
            <person name="Sciavilla P."/>
            <person name="Sandri C."/>
            <person name="Spiezio C."/>
            <person name="Vitali F."/>
            <person name="Cavalieri D."/>
            <person name="Perpetuini G."/>
            <person name="Tofalo R."/>
            <person name="Bonetti A."/>
            <person name="Arita M."/>
            <person name="Mattarelli P."/>
        </authorList>
    </citation>
    <scope>NUCLEOTIDE SEQUENCE [LARGE SCALE GENOMIC DNA]</scope>
    <source>
        <strain evidence="2 3">RST19</strain>
    </source>
</reference>
<keyword evidence="1" id="KW-0472">Membrane</keyword>
<dbReference type="EMBL" id="RZUG01000003">
    <property type="protein sequence ID" value="KAA8826211.1"/>
    <property type="molecule type" value="Genomic_DNA"/>
</dbReference>
<name>A0A5J5EA13_9BIFI</name>
<evidence type="ECO:0000313" key="2">
    <source>
        <dbReference type="EMBL" id="KAA8826211.1"/>
    </source>
</evidence>
<evidence type="ECO:0000256" key="1">
    <source>
        <dbReference type="SAM" id="Phobius"/>
    </source>
</evidence>